<dbReference type="PROSITE" id="PS50994">
    <property type="entry name" value="INTEGRASE"/>
    <property type="match status" value="1"/>
</dbReference>
<dbReference type="InterPro" id="IPR012337">
    <property type="entry name" value="RNaseH-like_sf"/>
</dbReference>
<dbReference type="PANTHER" id="PTHR46889">
    <property type="entry name" value="TRANSPOSASE INSF FOR INSERTION SEQUENCE IS3B-RELATED"/>
    <property type="match status" value="1"/>
</dbReference>
<evidence type="ECO:0000313" key="3">
    <source>
        <dbReference type="Proteomes" id="UP000053676"/>
    </source>
</evidence>
<evidence type="ECO:0000259" key="1">
    <source>
        <dbReference type="PROSITE" id="PS50994"/>
    </source>
</evidence>
<protein>
    <submittedName>
        <fullName evidence="2">Integrase core domain protein</fullName>
    </submittedName>
</protein>
<organism evidence="2 3">
    <name type="scientific">Necator americanus</name>
    <name type="common">Human hookworm</name>
    <dbReference type="NCBI Taxonomy" id="51031"/>
    <lineage>
        <taxon>Eukaryota</taxon>
        <taxon>Metazoa</taxon>
        <taxon>Ecdysozoa</taxon>
        <taxon>Nematoda</taxon>
        <taxon>Chromadorea</taxon>
        <taxon>Rhabditida</taxon>
        <taxon>Rhabditina</taxon>
        <taxon>Rhabditomorpha</taxon>
        <taxon>Strongyloidea</taxon>
        <taxon>Ancylostomatidae</taxon>
        <taxon>Bunostominae</taxon>
        <taxon>Necator</taxon>
    </lineage>
</organism>
<dbReference type="AlphaFoldDB" id="W2SX11"/>
<dbReference type="EMBL" id="KI661098">
    <property type="protein sequence ID" value="ETN73361.1"/>
    <property type="molecule type" value="Genomic_DNA"/>
</dbReference>
<sequence>MGTHKLHEVLKDFLARHHIKMGRDKLHTLLKINGMQVKKKANKVSTTQSNHPFYKYPNRIRDLKPTRVNELWVSDFTYIPVGANFVYLYLIMDAFSRKIVGWSLQNTLHAKGAVQALDMALRARKDISKPLIHHSDRGVQYCSWIYTQRLQSPNIDISMTESGDPNENALAERVIRALKEDCKLKRGFPSFPFALEAITKAINAYNTIRPHASLNYLTPQEAYYRKRKQKLRWYPYKKVRFGNVQYDAPFR</sequence>
<dbReference type="KEGG" id="nai:NECAME_18390"/>
<dbReference type="InterPro" id="IPR050900">
    <property type="entry name" value="Transposase_IS3/IS150/IS904"/>
</dbReference>
<dbReference type="SUPFAM" id="SSF53098">
    <property type="entry name" value="Ribonuclease H-like"/>
    <property type="match status" value="1"/>
</dbReference>
<name>W2SX11_NECAM</name>
<dbReference type="Proteomes" id="UP000053676">
    <property type="component" value="Unassembled WGS sequence"/>
</dbReference>
<feature type="domain" description="Integrase catalytic" evidence="1">
    <location>
        <begin position="61"/>
        <end position="227"/>
    </location>
</feature>
<dbReference type="NCBIfam" id="NF033516">
    <property type="entry name" value="transpos_IS3"/>
    <property type="match status" value="1"/>
</dbReference>
<keyword evidence="3" id="KW-1185">Reference proteome</keyword>
<dbReference type="InterPro" id="IPR048020">
    <property type="entry name" value="Transpos_IS3"/>
</dbReference>
<proteinExistence type="predicted"/>
<dbReference type="Gene3D" id="3.30.420.10">
    <property type="entry name" value="Ribonuclease H-like superfamily/Ribonuclease H"/>
    <property type="match status" value="1"/>
</dbReference>
<dbReference type="InterPro" id="IPR036397">
    <property type="entry name" value="RNaseH_sf"/>
</dbReference>
<dbReference type="OMA" id="IHRRHGL"/>
<dbReference type="GO" id="GO:0003676">
    <property type="term" value="F:nucleic acid binding"/>
    <property type="evidence" value="ECO:0007669"/>
    <property type="project" value="InterPro"/>
</dbReference>
<dbReference type="GO" id="GO:0015074">
    <property type="term" value="P:DNA integration"/>
    <property type="evidence" value="ECO:0007669"/>
    <property type="project" value="InterPro"/>
</dbReference>
<dbReference type="Pfam" id="PF00665">
    <property type="entry name" value="rve"/>
    <property type="match status" value="1"/>
</dbReference>
<evidence type="ECO:0000313" key="2">
    <source>
        <dbReference type="EMBL" id="ETN73361.1"/>
    </source>
</evidence>
<reference evidence="3" key="1">
    <citation type="journal article" date="2014" name="Nat. Genet.">
        <title>Genome of the human hookworm Necator americanus.</title>
        <authorList>
            <person name="Tang Y.T."/>
            <person name="Gao X."/>
            <person name="Rosa B.A."/>
            <person name="Abubucker S."/>
            <person name="Hallsworth-Pepin K."/>
            <person name="Martin J."/>
            <person name="Tyagi R."/>
            <person name="Heizer E."/>
            <person name="Zhang X."/>
            <person name="Bhonagiri-Palsikar V."/>
            <person name="Minx P."/>
            <person name="Warren W.C."/>
            <person name="Wang Q."/>
            <person name="Zhan B."/>
            <person name="Hotez P.J."/>
            <person name="Sternberg P.W."/>
            <person name="Dougall A."/>
            <person name="Gaze S.T."/>
            <person name="Mulvenna J."/>
            <person name="Sotillo J."/>
            <person name="Ranganathan S."/>
            <person name="Rabelo E.M."/>
            <person name="Wilson R.K."/>
            <person name="Felgner P.L."/>
            <person name="Bethony J."/>
            <person name="Hawdon J.M."/>
            <person name="Gasser R.B."/>
            <person name="Loukas A."/>
            <person name="Mitreva M."/>
        </authorList>
    </citation>
    <scope>NUCLEOTIDE SEQUENCE [LARGE SCALE GENOMIC DNA]</scope>
</reference>
<accession>W2SX11</accession>
<dbReference type="InterPro" id="IPR001584">
    <property type="entry name" value="Integrase_cat-core"/>
</dbReference>
<gene>
    <name evidence="2" type="ORF">NECAME_18390</name>
</gene>
<dbReference type="PANTHER" id="PTHR46889:SF5">
    <property type="entry name" value="INTEGRASE PROTEIN"/>
    <property type="match status" value="1"/>
</dbReference>
<dbReference type="OrthoDB" id="5852877at2759"/>